<protein>
    <submittedName>
        <fullName evidence="1">16411_t:CDS:1</fullName>
    </submittedName>
</protein>
<accession>A0A9N9I937</accession>
<evidence type="ECO:0000313" key="1">
    <source>
        <dbReference type="EMBL" id="CAG8724603.1"/>
    </source>
</evidence>
<dbReference type="PANTHER" id="PTHR45786:SF74">
    <property type="entry name" value="ATP-DEPENDENT DNA HELICASE"/>
    <property type="match status" value="1"/>
</dbReference>
<dbReference type="PANTHER" id="PTHR45786">
    <property type="entry name" value="DNA BINDING PROTEIN-LIKE"/>
    <property type="match status" value="1"/>
</dbReference>
<feature type="non-terminal residue" evidence="1">
    <location>
        <position position="505"/>
    </location>
</feature>
<organism evidence="1 2">
    <name type="scientific">Dentiscutata erythropus</name>
    <dbReference type="NCBI Taxonomy" id="1348616"/>
    <lineage>
        <taxon>Eukaryota</taxon>
        <taxon>Fungi</taxon>
        <taxon>Fungi incertae sedis</taxon>
        <taxon>Mucoromycota</taxon>
        <taxon>Glomeromycotina</taxon>
        <taxon>Glomeromycetes</taxon>
        <taxon>Diversisporales</taxon>
        <taxon>Gigasporaceae</taxon>
        <taxon>Dentiscutata</taxon>
    </lineage>
</organism>
<gene>
    <name evidence="1" type="ORF">DERYTH_LOCUS14603</name>
</gene>
<dbReference type="OrthoDB" id="2669322at2759"/>
<evidence type="ECO:0000313" key="2">
    <source>
        <dbReference type="Proteomes" id="UP000789405"/>
    </source>
</evidence>
<name>A0A9N9I937_9GLOM</name>
<dbReference type="EMBL" id="CAJVPY010011138">
    <property type="protein sequence ID" value="CAG8724603.1"/>
    <property type="molecule type" value="Genomic_DNA"/>
</dbReference>
<proteinExistence type="predicted"/>
<keyword evidence="2" id="KW-1185">Reference proteome</keyword>
<dbReference type="Proteomes" id="UP000789405">
    <property type="component" value="Unassembled WGS sequence"/>
</dbReference>
<comment type="caution">
    <text evidence="1">The sequence shown here is derived from an EMBL/GenBank/DDBJ whole genome shotgun (WGS) entry which is preliminary data.</text>
</comment>
<dbReference type="AlphaFoldDB" id="A0A9N9I937"/>
<reference evidence="1" key="1">
    <citation type="submission" date="2021-06" db="EMBL/GenBank/DDBJ databases">
        <authorList>
            <person name="Kallberg Y."/>
            <person name="Tangrot J."/>
            <person name="Rosling A."/>
        </authorList>
    </citation>
    <scope>NUCLEOTIDE SEQUENCE</scope>
    <source>
        <strain evidence="1">MA453B</strain>
    </source>
</reference>
<sequence length="505" mass="57928">MASSFSNTVSSEKCRKQLSRKHQKWFRNKNRENILHLFDDVSKELQYLLNIKVLTVVVEPIETSAIDTDSSSDSDDLLPLPNTEVPIITNHKFTNTQSNQNSRCDKTKRHDMDQNSGIAALKFSLCCANNKVQLLPLLEPPPYLLNLYTSTNPDIVEFHKHARGYNSALACTSFGANIDNQFLEHGIANFRIHGQVYLLIELLLPNEGRTLAFAQLYIYDTANKITNRQNAIHELNKNILQSLQNMLDICNPYIQNFQHVRDIICNNVTTEISMIIQNLQDVANHTKNRMTTLTAWFQENMQNPMAHIYSYVNFPSYYTWNSSCCKWIPRKTSATMIGATSFDDLKTINDYTYNKTPTTTAFATILLFCQPVKSELLWNNHKIALCKDILYQAHVQLQDLEDANDIPAAIENKALTQLENILLLNRKSLKNFPNMPIPSITSNISNNEEKLNHLIREERSYNITDLEAKSQCNIPLLNNDQCAVFDAVIRAIDNKERECFFIDRP</sequence>